<name>A0A4R6UKZ3_9GAMM</name>
<evidence type="ECO:0000313" key="1">
    <source>
        <dbReference type="EMBL" id="TDQ46023.1"/>
    </source>
</evidence>
<proteinExistence type="predicted"/>
<keyword evidence="2" id="KW-1185">Reference proteome</keyword>
<gene>
    <name evidence="1" type="ORF">EV696_11517</name>
</gene>
<dbReference type="RefSeq" id="WP_133592094.1">
    <property type="nucleotide sequence ID" value="NZ_CP037953.1"/>
</dbReference>
<sequence>MVCTIQAQIQRPRASSERCLQLALSQPHRGVPFWRCEFHGNDEVEIVCGQHRQRVCSRTALKLLMRELMLRDGLSDLPIGAGV</sequence>
<accession>A0A4R6UKZ3</accession>
<reference evidence="1 2" key="1">
    <citation type="submission" date="2019-03" db="EMBL/GenBank/DDBJ databases">
        <title>Genomic Encyclopedia of Type Strains, Phase IV (KMG-IV): sequencing the most valuable type-strain genomes for metagenomic binning, comparative biology and taxonomic classification.</title>
        <authorList>
            <person name="Goeker M."/>
        </authorList>
    </citation>
    <scope>NUCLEOTIDE SEQUENCE [LARGE SCALE GENOMIC DNA]</scope>
    <source>
        <strain evidence="1 2">DSM 103792</strain>
    </source>
</reference>
<comment type="caution">
    <text evidence="1">The sequence shown here is derived from an EMBL/GenBank/DDBJ whole genome shotgun (WGS) entry which is preliminary data.</text>
</comment>
<dbReference type="Proteomes" id="UP000295375">
    <property type="component" value="Unassembled WGS sequence"/>
</dbReference>
<organism evidence="1 2">
    <name type="scientific">Permianibacter aggregans</name>
    <dbReference type="NCBI Taxonomy" id="1510150"/>
    <lineage>
        <taxon>Bacteria</taxon>
        <taxon>Pseudomonadati</taxon>
        <taxon>Pseudomonadota</taxon>
        <taxon>Gammaproteobacteria</taxon>
        <taxon>Pseudomonadales</taxon>
        <taxon>Pseudomonadaceae</taxon>
        <taxon>Permianibacter</taxon>
    </lineage>
</organism>
<dbReference type="AlphaFoldDB" id="A0A4R6UKZ3"/>
<dbReference type="EMBL" id="SNYM01000015">
    <property type="protein sequence ID" value="TDQ46023.1"/>
    <property type="molecule type" value="Genomic_DNA"/>
</dbReference>
<evidence type="ECO:0000313" key="2">
    <source>
        <dbReference type="Proteomes" id="UP000295375"/>
    </source>
</evidence>
<protein>
    <submittedName>
        <fullName evidence="1">Uncharacterized protein</fullName>
    </submittedName>
</protein>